<dbReference type="InterPro" id="IPR014001">
    <property type="entry name" value="Helicase_ATP-bd"/>
</dbReference>
<dbReference type="PROSITE" id="PS51194">
    <property type="entry name" value="HELICASE_CTER"/>
    <property type="match status" value="1"/>
</dbReference>
<dbReference type="SUPFAM" id="SSF52540">
    <property type="entry name" value="P-loop containing nucleoside triphosphate hydrolases"/>
    <property type="match status" value="1"/>
</dbReference>
<proteinExistence type="inferred from homology"/>
<gene>
    <name evidence="8" type="ORF">ACFO6W_00475</name>
</gene>
<dbReference type="InterPro" id="IPR050079">
    <property type="entry name" value="DEAD_box_RNA_helicase"/>
</dbReference>
<dbReference type="PANTHER" id="PTHR47959:SF1">
    <property type="entry name" value="ATP-DEPENDENT RNA HELICASE DBPA"/>
    <property type="match status" value="1"/>
</dbReference>
<protein>
    <submittedName>
        <fullName evidence="8">DEAD/DEAH box helicase</fullName>
        <ecNumber evidence="8">3.6.4.-</ecNumber>
    </submittedName>
</protein>
<keyword evidence="2 8" id="KW-0378">Hydrolase</keyword>
<dbReference type="CDD" id="cd00268">
    <property type="entry name" value="DEADc"/>
    <property type="match status" value="1"/>
</dbReference>
<sequence length="447" mass="50461">MMKTKDQTNSILSNLGIEALNQMQIAARDTIINKQNTILLSPTGSGKTLAYLMPVLRLLKEDVKSVQCLVIVPSRELALQIEQVWKKMGTRFKVNVCYGGHFIETELNNLSNPPAILIGTPGRLKDHLERKSFNPGSVKTLVLDEFDKSLQLGFQDDMNTIISQFPNLQKRVLLSATSDVEIPDFVKMESPVILDYTQEEKNDTLSIKLVLSPEKDKIESLFQLICSLDSEPALIFCNHREVAERISDLLNKKGIQAGYYHGGMDQDDREKILVQFRNGSLNYLVTTDLAARGLDIPEMKHVIHYHLPSKESEFVHRNGRTARMHASGTAYIVLYKEDKTPNYIPENTDILELKAGKPLPKKPGYKTIYVSGGKKNKLNKSDIVGFFLQKGKLDKADLGLIEVKDFISFVAVRFPAVKTLLSNIKDEKMKGKRYKIELARNVIKNID</sequence>
<keyword evidence="9" id="KW-1185">Reference proteome</keyword>
<dbReference type="EC" id="3.6.4.-" evidence="8"/>
<evidence type="ECO:0000313" key="9">
    <source>
        <dbReference type="Proteomes" id="UP001596023"/>
    </source>
</evidence>
<dbReference type="SMART" id="SM00490">
    <property type="entry name" value="HELICc"/>
    <property type="match status" value="1"/>
</dbReference>
<dbReference type="InterPro" id="IPR001650">
    <property type="entry name" value="Helicase_C-like"/>
</dbReference>
<keyword evidence="3 8" id="KW-0347">Helicase</keyword>
<dbReference type="GO" id="GO:0004386">
    <property type="term" value="F:helicase activity"/>
    <property type="evidence" value="ECO:0007669"/>
    <property type="project" value="UniProtKB-KW"/>
</dbReference>
<comment type="similarity">
    <text evidence="5">Belongs to the DEAD box helicase family.</text>
</comment>
<dbReference type="InterPro" id="IPR027417">
    <property type="entry name" value="P-loop_NTPase"/>
</dbReference>
<evidence type="ECO:0000256" key="1">
    <source>
        <dbReference type="ARBA" id="ARBA00022741"/>
    </source>
</evidence>
<evidence type="ECO:0000313" key="8">
    <source>
        <dbReference type="EMBL" id="MFC4672158.1"/>
    </source>
</evidence>
<evidence type="ECO:0000256" key="3">
    <source>
        <dbReference type="ARBA" id="ARBA00022806"/>
    </source>
</evidence>
<accession>A0ABV9KQD6</accession>
<dbReference type="Pfam" id="PF00271">
    <property type="entry name" value="Helicase_C"/>
    <property type="match status" value="1"/>
</dbReference>
<organism evidence="8 9">
    <name type="scientific">Dysgonomonas termitidis</name>
    <dbReference type="NCBI Taxonomy" id="1516126"/>
    <lineage>
        <taxon>Bacteria</taxon>
        <taxon>Pseudomonadati</taxon>
        <taxon>Bacteroidota</taxon>
        <taxon>Bacteroidia</taxon>
        <taxon>Bacteroidales</taxon>
        <taxon>Dysgonomonadaceae</taxon>
        <taxon>Dysgonomonas</taxon>
    </lineage>
</organism>
<dbReference type="InterPro" id="IPR044742">
    <property type="entry name" value="DEAD/DEAH_RhlB"/>
</dbReference>
<dbReference type="GO" id="GO:0016787">
    <property type="term" value="F:hydrolase activity"/>
    <property type="evidence" value="ECO:0007669"/>
    <property type="project" value="UniProtKB-KW"/>
</dbReference>
<dbReference type="Pfam" id="PF00270">
    <property type="entry name" value="DEAD"/>
    <property type="match status" value="1"/>
</dbReference>
<comment type="caution">
    <text evidence="8">The sequence shown here is derived from an EMBL/GenBank/DDBJ whole genome shotgun (WGS) entry which is preliminary data.</text>
</comment>
<dbReference type="SMART" id="SM00487">
    <property type="entry name" value="DEXDc"/>
    <property type="match status" value="1"/>
</dbReference>
<dbReference type="InterPro" id="IPR012677">
    <property type="entry name" value="Nucleotide-bd_a/b_plait_sf"/>
</dbReference>
<evidence type="ECO:0000256" key="4">
    <source>
        <dbReference type="ARBA" id="ARBA00022840"/>
    </source>
</evidence>
<keyword evidence="4" id="KW-0067">ATP-binding</keyword>
<dbReference type="PROSITE" id="PS51192">
    <property type="entry name" value="HELICASE_ATP_BIND_1"/>
    <property type="match status" value="1"/>
</dbReference>
<dbReference type="Pfam" id="PF03880">
    <property type="entry name" value="DbpA"/>
    <property type="match status" value="1"/>
</dbReference>
<dbReference type="CDD" id="cd18787">
    <property type="entry name" value="SF2_C_DEAD"/>
    <property type="match status" value="1"/>
</dbReference>
<feature type="domain" description="Helicase C-terminal" evidence="7">
    <location>
        <begin position="220"/>
        <end position="367"/>
    </location>
</feature>
<evidence type="ECO:0000256" key="5">
    <source>
        <dbReference type="ARBA" id="ARBA00038437"/>
    </source>
</evidence>
<dbReference type="Gene3D" id="3.30.70.330">
    <property type="match status" value="1"/>
</dbReference>
<dbReference type="Gene3D" id="3.40.50.300">
    <property type="entry name" value="P-loop containing nucleotide triphosphate hydrolases"/>
    <property type="match status" value="2"/>
</dbReference>
<evidence type="ECO:0000256" key="2">
    <source>
        <dbReference type="ARBA" id="ARBA00022801"/>
    </source>
</evidence>
<dbReference type="RefSeq" id="WP_379993385.1">
    <property type="nucleotide sequence ID" value="NZ_JBHSGN010000004.1"/>
</dbReference>
<dbReference type="InterPro" id="IPR011545">
    <property type="entry name" value="DEAD/DEAH_box_helicase_dom"/>
</dbReference>
<reference evidence="9" key="1">
    <citation type="journal article" date="2019" name="Int. J. Syst. Evol. Microbiol.">
        <title>The Global Catalogue of Microorganisms (GCM) 10K type strain sequencing project: providing services to taxonomists for standard genome sequencing and annotation.</title>
        <authorList>
            <consortium name="The Broad Institute Genomics Platform"/>
            <consortium name="The Broad Institute Genome Sequencing Center for Infectious Disease"/>
            <person name="Wu L."/>
            <person name="Ma J."/>
        </authorList>
    </citation>
    <scope>NUCLEOTIDE SEQUENCE [LARGE SCALE GENOMIC DNA]</scope>
    <source>
        <strain evidence="9">CCUG 66188</strain>
    </source>
</reference>
<evidence type="ECO:0000259" key="6">
    <source>
        <dbReference type="PROSITE" id="PS51192"/>
    </source>
</evidence>
<evidence type="ECO:0000259" key="7">
    <source>
        <dbReference type="PROSITE" id="PS51194"/>
    </source>
</evidence>
<dbReference type="EMBL" id="JBHSGN010000004">
    <property type="protein sequence ID" value="MFC4672158.1"/>
    <property type="molecule type" value="Genomic_DNA"/>
</dbReference>
<dbReference type="PANTHER" id="PTHR47959">
    <property type="entry name" value="ATP-DEPENDENT RNA HELICASE RHLE-RELATED"/>
    <property type="match status" value="1"/>
</dbReference>
<keyword evidence="1" id="KW-0547">Nucleotide-binding</keyword>
<dbReference type="InterPro" id="IPR005580">
    <property type="entry name" value="DbpA/CsdA_RNA-bd_dom"/>
</dbReference>
<feature type="domain" description="Helicase ATP-binding" evidence="6">
    <location>
        <begin position="28"/>
        <end position="196"/>
    </location>
</feature>
<name>A0ABV9KQD6_9BACT</name>
<dbReference type="Proteomes" id="UP001596023">
    <property type="component" value="Unassembled WGS sequence"/>
</dbReference>